<dbReference type="AlphaFoldDB" id="A0A6A5V7Y5"/>
<reference evidence="2" key="1">
    <citation type="journal article" date="2020" name="Stud. Mycol.">
        <title>101 Dothideomycetes genomes: a test case for predicting lifestyles and emergence of pathogens.</title>
        <authorList>
            <person name="Haridas S."/>
            <person name="Albert R."/>
            <person name="Binder M."/>
            <person name="Bloem J."/>
            <person name="Labutti K."/>
            <person name="Salamov A."/>
            <person name="Andreopoulos B."/>
            <person name="Baker S."/>
            <person name="Barry K."/>
            <person name="Bills G."/>
            <person name="Bluhm B."/>
            <person name="Cannon C."/>
            <person name="Castanera R."/>
            <person name="Culley D."/>
            <person name="Daum C."/>
            <person name="Ezra D."/>
            <person name="Gonzalez J."/>
            <person name="Henrissat B."/>
            <person name="Kuo A."/>
            <person name="Liang C."/>
            <person name="Lipzen A."/>
            <person name="Lutzoni F."/>
            <person name="Magnuson J."/>
            <person name="Mondo S."/>
            <person name="Nolan M."/>
            <person name="Ohm R."/>
            <person name="Pangilinan J."/>
            <person name="Park H.-J."/>
            <person name="Ramirez L."/>
            <person name="Alfaro M."/>
            <person name="Sun H."/>
            <person name="Tritt A."/>
            <person name="Yoshinaga Y."/>
            <person name="Zwiers L.-H."/>
            <person name="Turgeon B."/>
            <person name="Goodwin S."/>
            <person name="Spatafora J."/>
            <person name="Crous P."/>
            <person name="Grigoriev I."/>
        </authorList>
    </citation>
    <scope>NUCLEOTIDE SEQUENCE</scope>
    <source>
        <strain evidence="2">CBS 107.79</strain>
    </source>
</reference>
<dbReference type="OrthoDB" id="294702at2759"/>
<keyword evidence="2" id="KW-0378">Hydrolase</keyword>
<evidence type="ECO:0000259" key="1">
    <source>
        <dbReference type="Pfam" id="PF00561"/>
    </source>
</evidence>
<dbReference type="InterPro" id="IPR000073">
    <property type="entry name" value="AB_hydrolase_1"/>
</dbReference>
<keyword evidence="3" id="KW-1185">Reference proteome</keyword>
<evidence type="ECO:0000313" key="2">
    <source>
        <dbReference type="EMBL" id="KAF1972958.1"/>
    </source>
</evidence>
<dbReference type="Proteomes" id="UP000800036">
    <property type="component" value="Unassembled WGS sequence"/>
</dbReference>
<dbReference type="EMBL" id="ML976684">
    <property type="protein sequence ID" value="KAF1972958.1"/>
    <property type="molecule type" value="Genomic_DNA"/>
</dbReference>
<sequence>MGIRDLLSYIIPGLAPSEIPVTLRRPNLDRYPTGDEYNHTLTLPGGRKLGYAQYGSSTGKPIFFFHGLPACRIEGAYFHQLGLKYGARIIAPDRPGLGLSSPHPGRKLLDYPKDIESLAQHLELKEYAVMGASGAGPSVLACAYALPPSQLKVASLICCIGPSNVIGHKGGMFAHKLAFPYGWRYTPVPIMSYAMKNIFNGWVGRTDLPIEERVRKMLQPSFLAKHYPKDLEIMKDEDALWTMCTSANKAYGHSFEGASQDGYVTCCSWGFKISDIRKDLPVQMWYGKQDMNVPISHGDYIAAQLGERAEYHVSNDTHTSVFFNQKEEAIKEVLKKF</sequence>
<dbReference type="PANTHER" id="PTHR45763:SF46">
    <property type="entry name" value="AB HYDROLASE-1 DOMAIN-CONTAINING PROTEIN"/>
    <property type="match status" value="1"/>
</dbReference>
<dbReference type="SUPFAM" id="SSF53474">
    <property type="entry name" value="alpha/beta-Hydrolases"/>
    <property type="match status" value="1"/>
</dbReference>
<feature type="domain" description="AB hydrolase-1" evidence="1">
    <location>
        <begin position="60"/>
        <end position="324"/>
    </location>
</feature>
<gene>
    <name evidence="2" type="ORF">BU23DRAFT_554804</name>
</gene>
<dbReference type="Gene3D" id="3.40.50.1820">
    <property type="entry name" value="alpha/beta hydrolase"/>
    <property type="match status" value="1"/>
</dbReference>
<proteinExistence type="predicted"/>
<dbReference type="GO" id="GO:0016787">
    <property type="term" value="F:hydrolase activity"/>
    <property type="evidence" value="ECO:0007669"/>
    <property type="project" value="UniProtKB-KW"/>
</dbReference>
<dbReference type="Pfam" id="PF00561">
    <property type="entry name" value="Abhydrolase_1"/>
    <property type="match status" value="1"/>
</dbReference>
<organism evidence="2 3">
    <name type="scientific">Bimuria novae-zelandiae CBS 107.79</name>
    <dbReference type="NCBI Taxonomy" id="1447943"/>
    <lineage>
        <taxon>Eukaryota</taxon>
        <taxon>Fungi</taxon>
        <taxon>Dikarya</taxon>
        <taxon>Ascomycota</taxon>
        <taxon>Pezizomycotina</taxon>
        <taxon>Dothideomycetes</taxon>
        <taxon>Pleosporomycetidae</taxon>
        <taxon>Pleosporales</taxon>
        <taxon>Massarineae</taxon>
        <taxon>Didymosphaeriaceae</taxon>
        <taxon>Bimuria</taxon>
    </lineage>
</organism>
<protein>
    <submittedName>
        <fullName evidence="2">Alpha/beta hydrolase fold protein</fullName>
    </submittedName>
</protein>
<evidence type="ECO:0000313" key="3">
    <source>
        <dbReference type="Proteomes" id="UP000800036"/>
    </source>
</evidence>
<name>A0A6A5V7Y5_9PLEO</name>
<accession>A0A6A5V7Y5</accession>
<dbReference type="InterPro" id="IPR029058">
    <property type="entry name" value="AB_hydrolase_fold"/>
</dbReference>
<dbReference type="PANTHER" id="PTHR45763">
    <property type="entry name" value="HYDROLASE, ALPHA/BETA FOLD FAMILY PROTEIN, EXPRESSED-RELATED"/>
    <property type="match status" value="1"/>
</dbReference>